<dbReference type="Proteomes" id="UP000272942">
    <property type="component" value="Unassembled WGS sequence"/>
</dbReference>
<reference evidence="3" key="1">
    <citation type="submission" date="2016-06" db="UniProtKB">
        <authorList>
            <consortium name="WormBaseParasite"/>
        </authorList>
    </citation>
    <scope>IDENTIFICATION</scope>
</reference>
<protein>
    <submittedName>
        <fullName evidence="3">3-dehydroquinate synthase</fullName>
    </submittedName>
</protein>
<gene>
    <name evidence="1" type="ORF">ECPE_LOCUS14919</name>
</gene>
<name>A0A183B6T4_9TREM</name>
<evidence type="ECO:0000313" key="1">
    <source>
        <dbReference type="EMBL" id="VDP92191.1"/>
    </source>
</evidence>
<dbReference type="WBParaSite" id="ECPE_0001495901-mRNA-1">
    <property type="protein sequence ID" value="ECPE_0001495901-mRNA-1"/>
    <property type="gene ID" value="ECPE_0001495901"/>
</dbReference>
<dbReference type="AlphaFoldDB" id="A0A183B6T4"/>
<dbReference type="EMBL" id="UZAN01058952">
    <property type="protein sequence ID" value="VDP92191.1"/>
    <property type="molecule type" value="Genomic_DNA"/>
</dbReference>
<reference evidence="1 2" key="2">
    <citation type="submission" date="2018-11" db="EMBL/GenBank/DDBJ databases">
        <authorList>
            <consortium name="Pathogen Informatics"/>
        </authorList>
    </citation>
    <scope>NUCLEOTIDE SEQUENCE [LARGE SCALE GENOMIC DNA]</scope>
    <source>
        <strain evidence="1 2">Egypt</strain>
    </source>
</reference>
<proteinExistence type="predicted"/>
<organism evidence="3">
    <name type="scientific">Echinostoma caproni</name>
    <dbReference type="NCBI Taxonomy" id="27848"/>
    <lineage>
        <taxon>Eukaryota</taxon>
        <taxon>Metazoa</taxon>
        <taxon>Spiralia</taxon>
        <taxon>Lophotrochozoa</taxon>
        <taxon>Platyhelminthes</taxon>
        <taxon>Trematoda</taxon>
        <taxon>Digenea</taxon>
        <taxon>Plagiorchiida</taxon>
        <taxon>Echinostomata</taxon>
        <taxon>Echinostomatoidea</taxon>
        <taxon>Echinostomatidae</taxon>
        <taxon>Echinostoma</taxon>
    </lineage>
</organism>
<dbReference type="OrthoDB" id="6280292at2759"/>
<accession>A0A183B6T4</accession>
<sequence length="136" mass="15170">MQQTPLPIYFYGQNILPTIHVLDLANVIQNISDNPPKQRYIVVKDDGANTLAEIVQAISSSLSTGEVLVLDTPELVDAEEVPQSTVENLTMDLRIDAATIKEEMQVRWLCETGIVDNMPRVVSEFIEAHNLKVSDH</sequence>
<dbReference type="InterPro" id="IPR036291">
    <property type="entry name" value="NAD(P)-bd_dom_sf"/>
</dbReference>
<evidence type="ECO:0000313" key="2">
    <source>
        <dbReference type="Proteomes" id="UP000272942"/>
    </source>
</evidence>
<evidence type="ECO:0000313" key="3">
    <source>
        <dbReference type="WBParaSite" id="ECPE_0001495901-mRNA-1"/>
    </source>
</evidence>
<keyword evidence="2" id="KW-1185">Reference proteome</keyword>
<dbReference type="SUPFAM" id="SSF51735">
    <property type="entry name" value="NAD(P)-binding Rossmann-fold domains"/>
    <property type="match status" value="1"/>
</dbReference>